<dbReference type="EMBL" id="JOKZ01000060">
    <property type="protein sequence ID" value="KKP05069.1"/>
    <property type="molecule type" value="Genomic_DNA"/>
</dbReference>
<dbReference type="PANTHER" id="PTHR24148:SF64">
    <property type="entry name" value="HETEROKARYON INCOMPATIBILITY DOMAIN-CONTAINING PROTEIN"/>
    <property type="match status" value="1"/>
</dbReference>
<accession>A0A0G0AJP0</accession>
<feature type="compositionally biased region" description="Polar residues" evidence="1">
    <location>
        <begin position="501"/>
        <end position="515"/>
    </location>
</feature>
<protein>
    <recommendedName>
        <fullName evidence="2">Heterokaryon incompatibility domain-containing protein</fullName>
    </recommendedName>
</protein>
<dbReference type="InterPro" id="IPR010730">
    <property type="entry name" value="HET"/>
</dbReference>
<evidence type="ECO:0000313" key="4">
    <source>
        <dbReference type="Proteomes" id="UP000034112"/>
    </source>
</evidence>
<evidence type="ECO:0000313" key="3">
    <source>
        <dbReference type="EMBL" id="KKP05069.1"/>
    </source>
</evidence>
<sequence length="599" mass="67797">MSLPYQYTKLSPAASTRILELQPSHEQDGPLRCKLCDINIESDPFYEALSYTWGKPEFTQPLILDDEFIIHITPNLRDALLRFRSKLNVRRLWVDAICINQQDDDDKAKQIPLMTEIYRRCSGVLVWLGIDARGSSSMEAVNAFSRQIDHQDDESIIQEDLESLVSLPWFGRRWIVQEVVLNPSVTLFCSESQMPWLRLLQVVRSSQNVSGLLSVVKTMESIWIYHCLGIEASSQAPLRLLDLLSVLSELGCVDARDRIYALAGLASDTFLTQPGEVSRDPREIKVAVSYNIPAENLYTDLIIANFRCFDYRDLLKHTDLRADGLRLGGLSSWVPDWRLPVVRQTLSGGWNLEGSPKVALDADLKALHIQFRKKQGDPGYMIHSSIEKTSNAFPLNASPNAIMDWIKEVWDLLLGWATTATQELLIHQLGMIFFQDHMKDEWSKAVANYDWQMYYFKGYAGFTEMILKGSEYSQDEKLFTLLKRTMEGRRLFLLSPKPGRPTSSNDESKSISTSDRPAIGIGPSHAQPGDLVCARDTTTKTWAGISHACTADSTFLLRETGDGVTQDRFFYIGEARANRRHGEGAIWGTGHRLHSIILC</sequence>
<proteinExistence type="predicted"/>
<dbReference type="AlphaFoldDB" id="A0A0G0AJP0"/>
<gene>
    <name evidence="3" type="ORF">THAR02_02856</name>
</gene>
<reference evidence="4" key="1">
    <citation type="journal article" date="2015" name="Genome Announc.">
        <title>Draft whole-genome sequence of the biocontrol agent Trichoderma harzianum T6776.</title>
        <authorList>
            <person name="Baroncelli R."/>
            <person name="Piaggeschi G."/>
            <person name="Fiorini L."/>
            <person name="Bertolini E."/>
            <person name="Zapparata A."/>
            <person name="Pe M.E."/>
            <person name="Sarrocco S."/>
            <person name="Vannacci G."/>
        </authorList>
    </citation>
    <scope>NUCLEOTIDE SEQUENCE [LARGE SCALE GENOMIC DNA]</scope>
    <source>
        <strain evidence="4">T6776</strain>
    </source>
</reference>
<evidence type="ECO:0000256" key="1">
    <source>
        <dbReference type="SAM" id="MobiDB-lite"/>
    </source>
</evidence>
<organism evidence="3 4">
    <name type="scientific">Trichoderma harzianum</name>
    <name type="common">Hypocrea lixii</name>
    <dbReference type="NCBI Taxonomy" id="5544"/>
    <lineage>
        <taxon>Eukaryota</taxon>
        <taxon>Fungi</taxon>
        <taxon>Dikarya</taxon>
        <taxon>Ascomycota</taxon>
        <taxon>Pezizomycotina</taxon>
        <taxon>Sordariomycetes</taxon>
        <taxon>Hypocreomycetidae</taxon>
        <taxon>Hypocreales</taxon>
        <taxon>Hypocreaceae</taxon>
        <taxon>Trichoderma</taxon>
    </lineage>
</organism>
<dbReference type="Pfam" id="PF06985">
    <property type="entry name" value="HET"/>
    <property type="match status" value="1"/>
</dbReference>
<feature type="domain" description="Heterokaryon incompatibility" evidence="2">
    <location>
        <begin position="46"/>
        <end position="178"/>
    </location>
</feature>
<dbReference type="OMA" id="MESIWIY"/>
<dbReference type="InterPro" id="IPR052895">
    <property type="entry name" value="HetReg/Transcr_Mod"/>
</dbReference>
<evidence type="ECO:0000259" key="2">
    <source>
        <dbReference type="Pfam" id="PF06985"/>
    </source>
</evidence>
<name>A0A0G0AJP0_TRIHA</name>
<feature type="region of interest" description="Disordered" evidence="1">
    <location>
        <begin position="494"/>
        <end position="523"/>
    </location>
</feature>
<dbReference type="PANTHER" id="PTHR24148">
    <property type="entry name" value="ANKYRIN REPEAT DOMAIN-CONTAINING PROTEIN 39 HOMOLOG-RELATED"/>
    <property type="match status" value="1"/>
</dbReference>
<dbReference type="OrthoDB" id="2157530at2759"/>
<comment type="caution">
    <text evidence="3">The sequence shown here is derived from an EMBL/GenBank/DDBJ whole genome shotgun (WGS) entry which is preliminary data.</text>
</comment>
<dbReference type="Proteomes" id="UP000034112">
    <property type="component" value="Unassembled WGS sequence"/>
</dbReference>